<dbReference type="Gene3D" id="1.10.10.10">
    <property type="entry name" value="Winged helix-like DNA-binding domain superfamily/Winged helix DNA-binding domain"/>
    <property type="match status" value="1"/>
</dbReference>
<reference evidence="2 3" key="1">
    <citation type="submission" date="2023-07" db="EMBL/GenBank/DDBJ databases">
        <title>Genomic Encyclopedia of Type Strains, Phase IV (KMG-IV): sequencing the most valuable type-strain genomes for metagenomic binning, comparative biology and taxonomic classification.</title>
        <authorList>
            <person name="Goeker M."/>
        </authorList>
    </citation>
    <scope>NUCLEOTIDE SEQUENCE [LARGE SCALE GENOMIC DNA]</scope>
    <source>
        <strain evidence="2 3">DSM 5896</strain>
    </source>
</reference>
<feature type="domain" description="ANTAR" evidence="1">
    <location>
        <begin position="126"/>
        <end position="187"/>
    </location>
</feature>
<dbReference type="InterPro" id="IPR036388">
    <property type="entry name" value="WH-like_DNA-bd_sf"/>
</dbReference>
<name>A0ABU0FID3_9HYPH</name>
<dbReference type="InterPro" id="IPR005561">
    <property type="entry name" value="ANTAR"/>
</dbReference>
<evidence type="ECO:0000313" key="3">
    <source>
        <dbReference type="Proteomes" id="UP001237448"/>
    </source>
</evidence>
<gene>
    <name evidence="2" type="ORF">J3R73_004132</name>
</gene>
<sequence>MLKPLRDIRSVRVLVFHPKDRECDELVAQVRRIGCRVEAVWPPQDDIPSDTHIAFVLFRQDTLTNALLKVLAERPALTLIAIVEFESPAVIEAVARAGTKAVITKPIRPFGLLTSMIIAHTLTDRIKSSSERIGKLEARLVGLKQVEQAKSILMSRRGITEQEAYDTIRAHAMSKRTTIEAVCAAIIEASGFFGA</sequence>
<dbReference type="EMBL" id="JAUSVK010000001">
    <property type="protein sequence ID" value="MDQ0394340.1"/>
    <property type="molecule type" value="Genomic_DNA"/>
</dbReference>
<dbReference type="PROSITE" id="PS50921">
    <property type="entry name" value="ANTAR"/>
    <property type="match status" value="1"/>
</dbReference>
<protein>
    <submittedName>
        <fullName evidence="2">AmiR/NasT family two-component response regulator</fullName>
    </submittedName>
</protein>
<dbReference type="Proteomes" id="UP001237448">
    <property type="component" value="Unassembled WGS sequence"/>
</dbReference>
<dbReference type="Pfam" id="PF03861">
    <property type="entry name" value="ANTAR"/>
    <property type="match status" value="1"/>
</dbReference>
<dbReference type="SUPFAM" id="SSF52172">
    <property type="entry name" value="CheY-like"/>
    <property type="match status" value="1"/>
</dbReference>
<dbReference type="InterPro" id="IPR049021">
    <property type="entry name" value="AmiR_N"/>
</dbReference>
<evidence type="ECO:0000259" key="1">
    <source>
        <dbReference type="PROSITE" id="PS50921"/>
    </source>
</evidence>
<dbReference type="Gene3D" id="3.40.50.2300">
    <property type="match status" value="1"/>
</dbReference>
<keyword evidence="3" id="KW-1185">Reference proteome</keyword>
<dbReference type="SMART" id="SM01012">
    <property type="entry name" value="ANTAR"/>
    <property type="match status" value="1"/>
</dbReference>
<dbReference type="InterPro" id="IPR008327">
    <property type="entry name" value="Sig_transdc_resp-reg_antiterm"/>
</dbReference>
<dbReference type="PIRSF" id="PIRSF036382">
    <property type="entry name" value="RR_antiterm"/>
    <property type="match status" value="1"/>
</dbReference>
<accession>A0ABU0FID3</accession>
<dbReference type="Pfam" id="PF21332">
    <property type="entry name" value="AmiR_N"/>
    <property type="match status" value="1"/>
</dbReference>
<dbReference type="InterPro" id="IPR011006">
    <property type="entry name" value="CheY-like_superfamily"/>
</dbReference>
<dbReference type="RefSeq" id="WP_307431161.1">
    <property type="nucleotide sequence ID" value="NZ_JAUSVK010000001.1"/>
</dbReference>
<organism evidence="2 3">
    <name type="scientific">Labrys monachus</name>
    <dbReference type="NCBI Taxonomy" id="217067"/>
    <lineage>
        <taxon>Bacteria</taxon>
        <taxon>Pseudomonadati</taxon>
        <taxon>Pseudomonadota</taxon>
        <taxon>Alphaproteobacteria</taxon>
        <taxon>Hyphomicrobiales</taxon>
        <taxon>Xanthobacteraceae</taxon>
        <taxon>Labrys</taxon>
    </lineage>
</organism>
<evidence type="ECO:0000313" key="2">
    <source>
        <dbReference type="EMBL" id="MDQ0394340.1"/>
    </source>
</evidence>
<comment type="caution">
    <text evidence="2">The sequence shown here is derived from an EMBL/GenBank/DDBJ whole genome shotgun (WGS) entry which is preliminary data.</text>
</comment>
<proteinExistence type="predicted"/>